<sequence>MSQPTPDQIARLRAFNRRYSKALGLLDEGYHGSDLSVAESRTLYELAQGAARSAADLQRELGFDRGHASRLLGRLERRGLVERSPSTEDGRRRDLALTEAGRAAFATLDAASESIAGGLLAALPAVDRQTAMAALGDVERLFGDAAPAPGEIVLRDPRPGDMGWVVERNAVLYAREQNWNADIEAVCAEIVATFLREPDPSRQRCWIAERDGRRLGCVFVVRDSDETARLRLLIVEPEARGTGLGGRLIAETIAFARAAGYREMVLWTHAVLEPARRLYAKAGFDLVESHEYEAFGGTEVSETWRMDL</sequence>
<dbReference type="InterPro" id="IPR036388">
    <property type="entry name" value="WH-like_DNA-bd_sf"/>
</dbReference>
<dbReference type="InterPro" id="IPR036390">
    <property type="entry name" value="WH_DNA-bd_sf"/>
</dbReference>
<dbReference type="PROSITE" id="PS51186">
    <property type="entry name" value="GNAT"/>
    <property type="match status" value="1"/>
</dbReference>
<dbReference type="Pfam" id="PF12802">
    <property type="entry name" value="MarR_2"/>
    <property type="match status" value="1"/>
</dbReference>
<dbReference type="PANTHER" id="PTHR13947:SF37">
    <property type="entry name" value="LD18367P"/>
    <property type="match status" value="1"/>
</dbReference>
<evidence type="ECO:0000259" key="2">
    <source>
        <dbReference type="PROSITE" id="PS50995"/>
    </source>
</evidence>
<dbReference type="PANTHER" id="PTHR13947">
    <property type="entry name" value="GNAT FAMILY N-ACETYLTRANSFERASE"/>
    <property type="match status" value="1"/>
</dbReference>
<feature type="domain" description="HTH marR-type" evidence="2">
    <location>
        <begin position="5"/>
        <end position="140"/>
    </location>
</feature>
<dbReference type="PROSITE" id="PS50995">
    <property type="entry name" value="HTH_MARR_2"/>
    <property type="match status" value="1"/>
</dbReference>
<dbReference type="Pfam" id="PF00583">
    <property type="entry name" value="Acetyltransf_1"/>
    <property type="match status" value="1"/>
</dbReference>
<dbReference type="SMART" id="SM00347">
    <property type="entry name" value="HTH_MARR"/>
    <property type="match status" value="1"/>
</dbReference>
<proteinExistence type="predicted"/>
<accession>A0A2D2AVS6</accession>
<evidence type="ECO:0000256" key="1">
    <source>
        <dbReference type="ARBA" id="ARBA00022679"/>
    </source>
</evidence>
<organism evidence="4 5">
    <name type="scientific">Caulobacter mirabilis</name>
    <dbReference type="NCBI Taxonomy" id="69666"/>
    <lineage>
        <taxon>Bacteria</taxon>
        <taxon>Pseudomonadati</taxon>
        <taxon>Pseudomonadota</taxon>
        <taxon>Alphaproteobacteria</taxon>
        <taxon>Caulobacterales</taxon>
        <taxon>Caulobacteraceae</taxon>
        <taxon>Caulobacter</taxon>
    </lineage>
</organism>
<evidence type="ECO:0000313" key="4">
    <source>
        <dbReference type="EMBL" id="ATQ42108.1"/>
    </source>
</evidence>
<dbReference type="GO" id="GO:0003700">
    <property type="term" value="F:DNA-binding transcription factor activity"/>
    <property type="evidence" value="ECO:0007669"/>
    <property type="project" value="InterPro"/>
</dbReference>
<dbReference type="Gene3D" id="1.10.10.10">
    <property type="entry name" value="Winged helix-like DNA-binding domain superfamily/Winged helix DNA-binding domain"/>
    <property type="match status" value="1"/>
</dbReference>
<dbReference type="PRINTS" id="PR00598">
    <property type="entry name" value="HTHMARR"/>
</dbReference>
<dbReference type="RefSeq" id="WP_099621364.1">
    <property type="nucleotide sequence ID" value="NZ_CP024201.1"/>
</dbReference>
<dbReference type="GO" id="GO:0008080">
    <property type="term" value="F:N-acetyltransferase activity"/>
    <property type="evidence" value="ECO:0007669"/>
    <property type="project" value="InterPro"/>
</dbReference>
<dbReference type="InterPro" id="IPR016181">
    <property type="entry name" value="Acyl_CoA_acyltransferase"/>
</dbReference>
<dbReference type="InterPro" id="IPR000182">
    <property type="entry name" value="GNAT_dom"/>
</dbReference>
<dbReference type="CDD" id="cd04301">
    <property type="entry name" value="NAT_SF"/>
    <property type="match status" value="1"/>
</dbReference>
<evidence type="ECO:0000313" key="5">
    <source>
        <dbReference type="Proteomes" id="UP000228945"/>
    </source>
</evidence>
<dbReference type="AlphaFoldDB" id="A0A2D2AVS6"/>
<dbReference type="InterPro" id="IPR011991">
    <property type="entry name" value="ArsR-like_HTH"/>
</dbReference>
<keyword evidence="1" id="KW-0808">Transferase</keyword>
<dbReference type="CDD" id="cd00090">
    <property type="entry name" value="HTH_ARSR"/>
    <property type="match status" value="1"/>
</dbReference>
<keyword evidence="5" id="KW-1185">Reference proteome</keyword>
<evidence type="ECO:0000259" key="3">
    <source>
        <dbReference type="PROSITE" id="PS51186"/>
    </source>
</evidence>
<gene>
    <name evidence="4" type="ORF">CSW64_06600</name>
</gene>
<reference evidence="4 5" key="1">
    <citation type="submission" date="2017-10" db="EMBL/GenBank/DDBJ databases">
        <title>Genome sequence of Caulobacter mirabilis FWC38.</title>
        <authorList>
            <person name="Fiebig A."/>
            <person name="Crosson S."/>
        </authorList>
    </citation>
    <scope>NUCLEOTIDE SEQUENCE [LARGE SCALE GENOMIC DNA]</scope>
    <source>
        <strain evidence="4 5">FWC 38</strain>
    </source>
</reference>
<name>A0A2D2AVS6_9CAUL</name>
<dbReference type="EMBL" id="CP024201">
    <property type="protein sequence ID" value="ATQ42108.1"/>
    <property type="molecule type" value="Genomic_DNA"/>
</dbReference>
<dbReference type="KEGG" id="cmb:CSW64_06600"/>
<feature type="domain" description="N-acetyltransferase" evidence="3">
    <location>
        <begin position="152"/>
        <end position="307"/>
    </location>
</feature>
<dbReference type="OrthoDB" id="273614at2"/>
<dbReference type="SUPFAM" id="SSF46785">
    <property type="entry name" value="Winged helix' DNA-binding domain"/>
    <property type="match status" value="1"/>
</dbReference>
<dbReference type="Proteomes" id="UP000228945">
    <property type="component" value="Chromosome"/>
</dbReference>
<dbReference type="InterPro" id="IPR050769">
    <property type="entry name" value="NAT_camello-type"/>
</dbReference>
<protein>
    <submittedName>
        <fullName evidence="4">MarR family transcriptional regulator</fullName>
    </submittedName>
</protein>
<dbReference type="InterPro" id="IPR000835">
    <property type="entry name" value="HTH_MarR-typ"/>
</dbReference>
<dbReference type="SUPFAM" id="SSF55729">
    <property type="entry name" value="Acyl-CoA N-acyltransferases (Nat)"/>
    <property type="match status" value="1"/>
</dbReference>
<dbReference type="Gene3D" id="3.40.630.30">
    <property type="match status" value="1"/>
</dbReference>